<keyword evidence="3" id="KW-1185">Reference proteome</keyword>
<reference evidence="2" key="1">
    <citation type="journal article" date="2020" name="New Phytol.">
        <title>Comparative genomics reveals dynamic genome evolution in host specialist ectomycorrhizal fungi.</title>
        <authorList>
            <person name="Lofgren L.A."/>
            <person name="Nguyen N.H."/>
            <person name="Vilgalys R."/>
            <person name="Ruytinx J."/>
            <person name="Liao H.L."/>
            <person name="Branco S."/>
            <person name="Kuo A."/>
            <person name="LaButti K."/>
            <person name="Lipzen A."/>
            <person name="Andreopoulos W."/>
            <person name="Pangilinan J."/>
            <person name="Riley R."/>
            <person name="Hundley H."/>
            <person name="Na H."/>
            <person name="Barry K."/>
            <person name="Grigoriev I.V."/>
            <person name="Stajich J.E."/>
            <person name="Kennedy P.G."/>
        </authorList>
    </citation>
    <scope>NUCLEOTIDE SEQUENCE</scope>
    <source>
        <strain evidence="2">DOB743</strain>
    </source>
</reference>
<comment type="caution">
    <text evidence="2">The sequence shown here is derived from an EMBL/GenBank/DDBJ whole genome shotgun (WGS) entry which is preliminary data.</text>
</comment>
<sequence length="230" mass="25066">MRKNRVSRAPSQMRPGGPLMRIIKLDPPEPDTPTYSDTSRSQGPTPSHPVVSQGTSDLPPTSESLLALVDRADEVNSTQKLAPRYSLPYSVEPRSLGYTPDAPPALATRSSSGLSYSSLGKERALRQNTGTWRYSRDPLHNRYPDFSKFFLPAPSDTMGNAAKTAEFSPISMSPLTHNPSSIGTALSPDFTLSTMQPYPPIAMPVFFSASLSLLHNMQAQHARDSPFPGH</sequence>
<dbReference type="AlphaFoldDB" id="A0A9P7D1B8"/>
<feature type="region of interest" description="Disordered" evidence="1">
    <location>
        <begin position="1"/>
        <end position="61"/>
    </location>
</feature>
<protein>
    <submittedName>
        <fullName evidence="2">Uncharacterized protein</fullName>
    </submittedName>
</protein>
<organism evidence="2 3">
    <name type="scientific">Suillus placidus</name>
    <dbReference type="NCBI Taxonomy" id="48579"/>
    <lineage>
        <taxon>Eukaryota</taxon>
        <taxon>Fungi</taxon>
        <taxon>Dikarya</taxon>
        <taxon>Basidiomycota</taxon>
        <taxon>Agaricomycotina</taxon>
        <taxon>Agaricomycetes</taxon>
        <taxon>Agaricomycetidae</taxon>
        <taxon>Boletales</taxon>
        <taxon>Suillineae</taxon>
        <taxon>Suillaceae</taxon>
        <taxon>Suillus</taxon>
    </lineage>
</organism>
<evidence type="ECO:0000313" key="2">
    <source>
        <dbReference type="EMBL" id="KAG1774886.1"/>
    </source>
</evidence>
<feature type="region of interest" description="Disordered" evidence="1">
    <location>
        <begin position="90"/>
        <end position="121"/>
    </location>
</feature>
<evidence type="ECO:0000313" key="3">
    <source>
        <dbReference type="Proteomes" id="UP000714275"/>
    </source>
</evidence>
<feature type="compositionally biased region" description="Polar residues" evidence="1">
    <location>
        <begin position="33"/>
        <end position="61"/>
    </location>
</feature>
<dbReference type="EMBL" id="JABBWD010000038">
    <property type="protein sequence ID" value="KAG1774886.1"/>
    <property type="molecule type" value="Genomic_DNA"/>
</dbReference>
<evidence type="ECO:0000256" key="1">
    <source>
        <dbReference type="SAM" id="MobiDB-lite"/>
    </source>
</evidence>
<accession>A0A9P7D1B8</accession>
<feature type="compositionally biased region" description="Low complexity" evidence="1">
    <location>
        <begin position="110"/>
        <end position="119"/>
    </location>
</feature>
<dbReference type="OrthoDB" id="2658928at2759"/>
<dbReference type="Proteomes" id="UP000714275">
    <property type="component" value="Unassembled WGS sequence"/>
</dbReference>
<proteinExistence type="predicted"/>
<gene>
    <name evidence="2" type="ORF">EV702DRAFT_1121667</name>
</gene>
<name>A0A9P7D1B8_9AGAM</name>